<name>A0A2H3D5Y8_ARMGA</name>
<dbReference type="EMBL" id="KZ293682">
    <property type="protein sequence ID" value="PBK86842.1"/>
    <property type="molecule type" value="Genomic_DNA"/>
</dbReference>
<gene>
    <name evidence="1" type="ORF">ARMGADRAFT_1035370</name>
</gene>
<reference evidence="2" key="1">
    <citation type="journal article" date="2017" name="Nat. Ecol. Evol.">
        <title>Genome expansion and lineage-specific genetic innovations in the forest pathogenic fungi Armillaria.</title>
        <authorList>
            <person name="Sipos G."/>
            <person name="Prasanna A.N."/>
            <person name="Walter M.C."/>
            <person name="O'Connor E."/>
            <person name="Balint B."/>
            <person name="Krizsan K."/>
            <person name="Kiss B."/>
            <person name="Hess J."/>
            <person name="Varga T."/>
            <person name="Slot J."/>
            <person name="Riley R."/>
            <person name="Boka B."/>
            <person name="Rigling D."/>
            <person name="Barry K."/>
            <person name="Lee J."/>
            <person name="Mihaltcheva S."/>
            <person name="LaButti K."/>
            <person name="Lipzen A."/>
            <person name="Waldron R."/>
            <person name="Moloney N.M."/>
            <person name="Sperisen C."/>
            <person name="Kredics L."/>
            <person name="Vagvoelgyi C."/>
            <person name="Patrignani A."/>
            <person name="Fitzpatrick D."/>
            <person name="Nagy I."/>
            <person name="Doyle S."/>
            <person name="Anderson J.B."/>
            <person name="Grigoriev I.V."/>
            <person name="Gueldener U."/>
            <person name="Muensterkoetter M."/>
            <person name="Nagy L.G."/>
        </authorList>
    </citation>
    <scope>NUCLEOTIDE SEQUENCE [LARGE SCALE GENOMIC DNA]</scope>
    <source>
        <strain evidence="2">Ar21-2</strain>
    </source>
</reference>
<evidence type="ECO:0000313" key="2">
    <source>
        <dbReference type="Proteomes" id="UP000217790"/>
    </source>
</evidence>
<keyword evidence="2" id="KW-1185">Reference proteome</keyword>
<dbReference type="InParanoid" id="A0A2H3D5Y8"/>
<organism evidence="1 2">
    <name type="scientific">Armillaria gallica</name>
    <name type="common">Bulbous honey fungus</name>
    <name type="synonym">Armillaria bulbosa</name>
    <dbReference type="NCBI Taxonomy" id="47427"/>
    <lineage>
        <taxon>Eukaryota</taxon>
        <taxon>Fungi</taxon>
        <taxon>Dikarya</taxon>
        <taxon>Basidiomycota</taxon>
        <taxon>Agaricomycotina</taxon>
        <taxon>Agaricomycetes</taxon>
        <taxon>Agaricomycetidae</taxon>
        <taxon>Agaricales</taxon>
        <taxon>Marasmiineae</taxon>
        <taxon>Physalacriaceae</taxon>
        <taxon>Armillaria</taxon>
    </lineage>
</organism>
<dbReference type="AlphaFoldDB" id="A0A2H3D5Y8"/>
<protein>
    <submittedName>
        <fullName evidence="1">Uncharacterized protein</fullName>
    </submittedName>
</protein>
<evidence type="ECO:0000313" key="1">
    <source>
        <dbReference type="EMBL" id="PBK86842.1"/>
    </source>
</evidence>
<dbReference type="Proteomes" id="UP000217790">
    <property type="component" value="Unassembled WGS sequence"/>
</dbReference>
<accession>A0A2H3D5Y8</accession>
<sequence length="224" mass="24879">MPEDKTCSVCVAERISSITVLQAPPHRESSMAQHNRRMFDGQDAQERVEQRRQVVGGIDSSSRVEVFSPPTLPTASVVHVPSWLQHGLPSRPKNCFNILVPVGVVLLSRDEERIRPSRKAFSARIDWRANALPKTHSSSVCSKHLPTSPASRLGAFLPDIEAETGRSGERRRGRKIHKASSLNPRALMRYSEMIERVLPQTSPVCALEKVAPSSRVMMVGVEET</sequence>
<proteinExistence type="predicted"/>